<evidence type="ECO:0008006" key="3">
    <source>
        <dbReference type="Google" id="ProtNLM"/>
    </source>
</evidence>
<name>A0A7K0G8W0_9ACTN</name>
<comment type="caution">
    <text evidence="1">The sequence shown here is derived from an EMBL/GenBank/DDBJ whole genome shotgun (WGS) entry which is preliminary data.</text>
</comment>
<protein>
    <recommendedName>
        <fullName evidence="3">FeoB-associated Cys-rich membrane protein</fullName>
    </recommendedName>
</protein>
<keyword evidence="2" id="KW-1185">Reference proteome</keyword>
<gene>
    <name evidence="1" type="ORF">GJE22_02245</name>
</gene>
<evidence type="ECO:0000313" key="2">
    <source>
        <dbReference type="Proteomes" id="UP000470010"/>
    </source>
</evidence>
<reference evidence="2" key="1">
    <citation type="submission" date="2019-08" db="EMBL/GenBank/DDBJ databases">
        <title>Arthrobacter sp. nov., isolated from plateau pika and Tibetan wild ass.</title>
        <authorList>
            <person name="Ge Y."/>
        </authorList>
    </citation>
    <scope>NUCLEOTIDE SEQUENCE [LARGE SCALE GENOMIC DNA]</scope>
    <source>
        <strain evidence="2">HF-1365</strain>
    </source>
</reference>
<dbReference type="AlphaFoldDB" id="A0A7K0G8W0"/>
<dbReference type="Proteomes" id="UP000470010">
    <property type="component" value="Unassembled WGS sequence"/>
</dbReference>
<proteinExistence type="predicted"/>
<organism evidence="1 2">
    <name type="scientific">Enorma shizhengliae</name>
    <dbReference type="NCBI Taxonomy" id="2606615"/>
    <lineage>
        <taxon>Bacteria</taxon>
        <taxon>Bacillati</taxon>
        <taxon>Actinomycetota</taxon>
        <taxon>Coriobacteriia</taxon>
        <taxon>Coriobacteriales</taxon>
        <taxon>Coriobacteriaceae</taxon>
        <taxon>Enorma</taxon>
    </lineage>
</organism>
<dbReference type="RefSeq" id="WP_144687142.1">
    <property type="nucleotide sequence ID" value="NZ_VLLQ01000001.1"/>
</dbReference>
<evidence type="ECO:0000313" key="1">
    <source>
        <dbReference type="EMBL" id="MRX79436.1"/>
    </source>
</evidence>
<accession>A0A7K0G8W0</accession>
<dbReference type="EMBL" id="VTFZ01000001">
    <property type="protein sequence ID" value="MRX79436.1"/>
    <property type="molecule type" value="Genomic_DNA"/>
</dbReference>
<sequence length="70" mass="7198">MLSLADIIVLALVAVAFVAVCVRVRRKGSCADCASAGVCTGHCSSSTKKSCPAMKGVDAVAQELEQSVKR</sequence>